<dbReference type="InterPro" id="IPR011006">
    <property type="entry name" value="CheY-like_superfamily"/>
</dbReference>
<dbReference type="SUPFAM" id="SSF52172">
    <property type="entry name" value="CheY-like"/>
    <property type="match status" value="1"/>
</dbReference>
<evidence type="ECO:0000256" key="2">
    <source>
        <dbReference type="ARBA" id="ARBA00022553"/>
    </source>
</evidence>
<reference evidence="6 7" key="1">
    <citation type="submission" date="2021-03" db="EMBL/GenBank/DDBJ databases">
        <title>Genomic Encyclopedia of Type Strains, Phase IV (KMG-IV): sequencing the most valuable type-strain genomes for metagenomic binning, comparative biology and taxonomic classification.</title>
        <authorList>
            <person name="Goeker M."/>
        </authorList>
    </citation>
    <scope>NUCLEOTIDE SEQUENCE [LARGE SCALE GENOMIC DNA]</scope>
    <source>
        <strain evidence="6 7">DSM 27512</strain>
    </source>
</reference>
<proteinExistence type="predicted"/>
<sequence length="257" mass="29324">MANQEGILKNIKLLYVEDEEEVVEQMSFLLKKRLGKLRIAKNGKEGFDMFMDERPDIILSDLKMPIMDGITMAREIRRYSKTPIIITTAFSDKDIILKAIDVGIEKYIIKPINPKELLESLEKVAKEILSKRGSIIMGKDGETLGKEEKLKTEEDIKNSVAKLIKEKTGKGPKTVKAFIHMSKIEIEVFEGQTKLEKNLAQNPANHMILKYIREAVYRDYTGEIFDLLKEVVKGELSIESIDIDILNDRETIVIGIL</sequence>
<dbReference type="PANTHER" id="PTHR44591">
    <property type="entry name" value="STRESS RESPONSE REGULATOR PROTEIN 1"/>
    <property type="match status" value="1"/>
</dbReference>
<evidence type="ECO:0000313" key="6">
    <source>
        <dbReference type="EMBL" id="MBP2027266.1"/>
    </source>
</evidence>
<dbReference type="InterPro" id="IPR001789">
    <property type="entry name" value="Sig_transdc_resp-reg_receiver"/>
</dbReference>
<dbReference type="PROSITE" id="PS50110">
    <property type="entry name" value="RESPONSE_REGULATORY"/>
    <property type="match status" value="1"/>
</dbReference>
<dbReference type="Gene3D" id="3.40.50.2300">
    <property type="match status" value="1"/>
</dbReference>
<name>A0ABS4KHK4_9FIRM</name>
<dbReference type="Pfam" id="PF00072">
    <property type="entry name" value="Response_reg"/>
    <property type="match status" value="1"/>
</dbReference>
<organism evidence="6 7">
    <name type="scientific">Acetoanaerobium pronyense</name>
    <dbReference type="NCBI Taxonomy" id="1482736"/>
    <lineage>
        <taxon>Bacteria</taxon>
        <taxon>Bacillati</taxon>
        <taxon>Bacillota</taxon>
        <taxon>Clostridia</taxon>
        <taxon>Peptostreptococcales</taxon>
        <taxon>Filifactoraceae</taxon>
        <taxon>Acetoanaerobium</taxon>
    </lineage>
</organism>
<dbReference type="EMBL" id="JAGGLI010000009">
    <property type="protein sequence ID" value="MBP2027266.1"/>
    <property type="molecule type" value="Genomic_DNA"/>
</dbReference>
<evidence type="ECO:0000256" key="1">
    <source>
        <dbReference type="ARBA" id="ARBA00018672"/>
    </source>
</evidence>
<protein>
    <recommendedName>
        <fullName evidence="1">Stage 0 sporulation protein A homolog</fullName>
    </recommendedName>
</protein>
<dbReference type="Proteomes" id="UP001314903">
    <property type="component" value="Unassembled WGS sequence"/>
</dbReference>
<dbReference type="InterPro" id="IPR050595">
    <property type="entry name" value="Bact_response_regulator"/>
</dbReference>
<dbReference type="RefSeq" id="WP_209660194.1">
    <property type="nucleotide sequence ID" value="NZ_JAGGLI010000009.1"/>
</dbReference>
<evidence type="ECO:0000256" key="3">
    <source>
        <dbReference type="ARBA" id="ARBA00024867"/>
    </source>
</evidence>
<keyword evidence="2 4" id="KW-0597">Phosphoprotein</keyword>
<dbReference type="SMART" id="SM00448">
    <property type="entry name" value="REC"/>
    <property type="match status" value="1"/>
</dbReference>
<feature type="domain" description="Response regulatory" evidence="5">
    <location>
        <begin position="12"/>
        <end position="125"/>
    </location>
</feature>
<dbReference type="InterPro" id="IPR018745">
    <property type="entry name" value="MpsC"/>
</dbReference>
<accession>A0ABS4KHK4</accession>
<evidence type="ECO:0000256" key="4">
    <source>
        <dbReference type="PROSITE-ProRule" id="PRU00169"/>
    </source>
</evidence>
<gene>
    <name evidence="6" type="ORF">J2Z35_001060</name>
</gene>
<dbReference type="PANTHER" id="PTHR44591:SF3">
    <property type="entry name" value="RESPONSE REGULATORY DOMAIN-CONTAINING PROTEIN"/>
    <property type="match status" value="1"/>
</dbReference>
<keyword evidence="7" id="KW-1185">Reference proteome</keyword>
<comment type="function">
    <text evidence="3">May play the central regulatory role in sporulation. It may be an element of the effector pathway responsible for the activation of sporulation genes in response to nutritional stress. Spo0A may act in concert with spo0H (a sigma factor) to control the expression of some genes that are critical to the sporulation process.</text>
</comment>
<feature type="modified residue" description="4-aspartylphosphate" evidence="4">
    <location>
        <position position="61"/>
    </location>
</feature>
<evidence type="ECO:0000259" key="5">
    <source>
        <dbReference type="PROSITE" id="PS50110"/>
    </source>
</evidence>
<comment type="caution">
    <text evidence="6">The sequence shown here is derived from an EMBL/GenBank/DDBJ whole genome shotgun (WGS) entry which is preliminary data.</text>
</comment>
<dbReference type="Pfam" id="PF10057">
    <property type="entry name" value="MpsC"/>
    <property type="match status" value="1"/>
</dbReference>
<evidence type="ECO:0000313" key="7">
    <source>
        <dbReference type="Proteomes" id="UP001314903"/>
    </source>
</evidence>